<proteinExistence type="predicted"/>
<organism evidence="1 2">
    <name type="scientific">Aedes albopictus</name>
    <name type="common">Asian tiger mosquito</name>
    <name type="synonym">Stegomyia albopicta</name>
    <dbReference type="NCBI Taxonomy" id="7160"/>
    <lineage>
        <taxon>Eukaryota</taxon>
        <taxon>Metazoa</taxon>
        <taxon>Ecdysozoa</taxon>
        <taxon>Arthropoda</taxon>
        <taxon>Hexapoda</taxon>
        <taxon>Insecta</taxon>
        <taxon>Pterygota</taxon>
        <taxon>Neoptera</taxon>
        <taxon>Endopterygota</taxon>
        <taxon>Diptera</taxon>
        <taxon>Nematocera</taxon>
        <taxon>Culicoidea</taxon>
        <taxon>Culicidae</taxon>
        <taxon>Culicinae</taxon>
        <taxon>Aedini</taxon>
        <taxon>Aedes</taxon>
        <taxon>Stegomyia</taxon>
    </lineage>
</organism>
<protein>
    <recommendedName>
        <fullName evidence="3">Rab3 GTPase-activating protein catalytic subunit</fullName>
    </recommendedName>
</protein>
<reference evidence="2" key="1">
    <citation type="journal article" date="2015" name="Proc. Natl. Acad. Sci. U.S.A.">
        <title>Genome sequence of the Asian Tiger mosquito, Aedes albopictus, reveals insights into its biology, genetics, and evolution.</title>
        <authorList>
            <person name="Chen X.G."/>
            <person name="Jiang X."/>
            <person name="Gu J."/>
            <person name="Xu M."/>
            <person name="Wu Y."/>
            <person name="Deng Y."/>
            <person name="Zhang C."/>
            <person name="Bonizzoni M."/>
            <person name="Dermauw W."/>
            <person name="Vontas J."/>
            <person name="Armbruster P."/>
            <person name="Huang X."/>
            <person name="Yang Y."/>
            <person name="Zhang H."/>
            <person name="He W."/>
            <person name="Peng H."/>
            <person name="Liu Y."/>
            <person name="Wu K."/>
            <person name="Chen J."/>
            <person name="Lirakis M."/>
            <person name="Topalis P."/>
            <person name="Van Leeuwen T."/>
            <person name="Hall A.B."/>
            <person name="Jiang X."/>
            <person name="Thorpe C."/>
            <person name="Mueller R.L."/>
            <person name="Sun C."/>
            <person name="Waterhouse R.M."/>
            <person name="Yan G."/>
            <person name="Tu Z.J."/>
            <person name="Fang X."/>
            <person name="James A.A."/>
        </authorList>
    </citation>
    <scope>NUCLEOTIDE SEQUENCE [LARGE SCALE GENOMIC DNA]</scope>
    <source>
        <strain evidence="2">Foshan</strain>
    </source>
</reference>
<dbReference type="GeneID" id="109416535"/>
<accession>A0ABM1Z1T3</accession>
<sequence length="502" mass="55663">MKMANEEVDDTEFFQQDFTTASEWEIFNARLEEIFHEWKLSYGGASMGSPRAAPLGPNQLSLCEWTIAKEKIKFADVELDVVRIKANVNSEEDAVAVGEDVEPGDCQAFVDLLANGNDYCIIDQKAAEGELHPLAQWYGLREFVVIVPVKGSITNESQIRILMSSIHIAVGESGCDVPVFVQVLDKVQNVFLGVCESGSTRLSFDIVHLNVTPPTCRYLSGLLDVFKGKVGVPYMDPVAVSVRFTYSLSKFLSASYVVPKKVPFSPNGDDEDTGDAIISLPFGVAIDPVSELVLHCTWPHVADNVVIDSQTYSDFDPLTAPLWSLRAHFEDTPVCYMSDCIQEFLQVSDSRRAITEYFPELAFGATQNLEGSKALERLTESKIPTLTSVLPGASSSGSKQPDHIKLEGPINDHLLKDMLYYLFPDAQKDALQHEYQMPSPGQAEFDPLKIKSANPDSLVHRLALLLAVCNSYYGGKRAVAQLWAEFSQEMRYRVERCIQIPG</sequence>
<dbReference type="EnsemblMetazoa" id="AALFPA23_014201.R20631">
    <property type="protein sequence ID" value="AALFPA23_014201.P20631"/>
    <property type="gene ID" value="AALFPA23_014201"/>
</dbReference>
<evidence type="ECO:0008006" key="3">
    <source>
        <dbReference type="Google" id="ProtNLM"/>
    </source>
</evidence>
<name>A0ABM1Z1T3_AEDAL</name>
<dbReference type="Proteomes" id="UP000069940">
    <property type="component" value="Unassembled WGS sequence"/>
</dbReference>
<dbReference type="PANTHER" id="PTHR21422">
    <property type="entry name" value="RAB3 GTPASE-ACTIVATING PROTEIN CATALYTIC SUBUNIT"/>
    <property type="match status" value="1"/>
</dbReference>
<dbReference type="RefSeq" id="XP_019546158.3">
    <property type="nucleotide sequence ID" value="XM_019690613.3"/>
</dbReference>
<evidence type="ECO:0000313" key="1">
    <source>
        <dbReference type="EnsemblMetazoa" id="AALFPA23_014201.P20631"/>
    </source>
</evidence>
<dbReference type="PANTHER" id="PTHR21422:SF9">
    <property type="entry name" value="RAB3 GTPASE-ACTIVATING PROTEIN CATALYTIC SUBUNIT"/>
    <property type="match status" value="1"/>
</dbReference>
<reference evidence="1" key="2">
    <citation type="submission" date="2025-05" db="UniProtKB">
        <authorList>
            <consortium name="EnsemblMetazoa"/>
        </authorList>
    </citation>
    <scope>IDENTIFICATION</scope>
    <source>
        <strain evidence="1">Foshan</strain>
    </source>
</reference>
<evidence type="ECO:0000313" key="2">
    <source>
        <dbReference type="Proteomes" id="UP000069940"/>
    </source>
</evidence>
<keyword evidence="2" id="KW-1185">Reference proteome</keyword>
<dbReference type="InterPro" id="IPR045700">
    <property type="entry name" value="Rab3GAP1"/>
</dbReference>